<reference evidence="2" key="1">
    <citation type="submission" date="2017-12" db="EMBL/GenBank/DDBJ databases">
        <authorList>
            <person name="Barbosa P."/>
            <person name="Usie A."/>
            <person name="Ramos A.M."/>
        </authorList>
    </citation>
    <scope>NUCLEOTIDE SEQUENCE</scope>
    <source>
        <strain evidence="2">HL8</strain>
        <tissue evidence="2">Leaves</tissue>
    </source>
</reference>
<organism evidence="2">
    <name type="scientific">Quercus suber</name>
    <name type="common">Cork oak</name>
    <dbReference type="NCBI Taxonomy" id="58331"/>
    <lineage>
        <taxon>Eukaryota</taxon>
        <taxon>Viridiplantae</taxon>
        <taxon>Streptophyta</taxon>
        <taxon>Embryophyta</taxon>
        <taxon>Tracheophyta</taxon>
        <taxon>Spermatophyta</taxon>
        <taxon>Magnoliopsida</taxon>
        <taxon>eudicotyledons</taxon>
        <taxon>Gunneridae</taxon>
        <taxon>Pentapetalae</taxon>
        <taxon>rosids</taxon>
        <taxon>fabids</taxon>
        <taxon>Fagales</taxon>
        <taxon>Fagaceae</taxon>
        <taxon>Quercus</taxon>
    </lineage>
</organism>
<reference evidence="2" key="2">
    <citation type="journal article" date="2018" name="Sci. Data">
        <title>The draft genome sequence of cork oak.</title>
        <authorList>
            <person name="Ramos A.M."/>
            <person name="Usie A."/>
            <person name="Barbosa P."/>
            <person name="Barros P.M."/>
            <person name="Capote T."/>
            <person name="Chaves I."/>
            <person name="Simoes F."/>
            <person name="Abreu I."/>
            <person name="Carrasquinho I."/>
            <person name="Faro C."/>
            <person name="Guimaraes J.B."/>
            <person name="Mendonca D."/>
            <person name="Nobrega F."/>
            <person name="Rodrigues L."/>
            <person name="Saibo N.J.M."/>
            <person name="Varela M.C."/>
            <person name="Egas C."/>
            <person name="Matos J."/>
            <person name="Miguel C.M."/>
            <person name="Oliveira M.M."/>
            <person name="Ricardo C.P."/>
            <person name="Goncalves S."/>
        </authorList>
    </citation>
    <scope>NUCLEOTIDE SEQUENCE [LARGE SCALE GENOMIC DNA]</scope>
    <source>
        <strain evidence="2">HL8</strain>
    </source>
</reference>
<comment type="caution">
    <text evidence="2">The sequence shown here is derived from an EMBL/GenBank/DDBJ whole genome shotgun (WGS) entry which is preliminary data.</text>
</comment>
<proteinExistence type="predicted"/>
<protein>
    <recommendedName>
        <fullName evidence="3">Secreted protein</fullName>
    </recommendedName>
</protein>
<dbReference type="AlphaFoldDB" id="A0AAW0M2F5"/>
<evidence type="ECO:0000313" key="2">
    <source>
        <dbReference type="EMBL" id="KAK7856911.1"/>
    </source>
</evidence>
<reference evidence="2" key="3">
    <citation type="submission" date="2023-07" db="EMBL/GenBank/DDBJ databases">
        <title>An improved reference 1 genome and first organelle genomes of Quercus suber.</title>
        <authorList>
            <consortium name="Genosuber Consortium"/>
            <person name="Usie A."/>
            <person name="Serra O."/>
            <person name="Barros P."/>
        </authorList>
    </citation>
    <scope>NUCLEOTIDE SEQUENCE</scope>
    <source>
        <strain evidence="2">HL8</strain>
        <tissue evidence="2">Leaves</tissue>
    </source>
</reference>
<accession>A0AAW0M2F5</accession>
<evidence type="ECO:0008006" key="3">
    <source>
        <dbReference type="Google" id="ProtNLM"/>
    </source>
</evidence>
<keyword evidence="1" id="KW-0472">Membrane</keyword>
<gene>
    <name evidence="2" type="ORF">CFP56_020961</name>
</gene>
<feature type="transmembrane region" description="Helical" evidence="1">
    <location>
        <begin position="9"/>
        <end position="27"/>
    </location>
</feature>
<name>A0AAW0M2F5_QUESU</name>
<keyword evidence="1" id="KW-0812">Transmembrane</keyword>
<sequence length="71" mass="8507">MPWIYLRTSFLVEFLQAFLILIVYVSWTCQTTICPEKSQQALNLIPLMHPHMRGIQIFAEPRFQRNVWGRK</sequence>
<keyword evidence="1" id="KW-1133">Transmembrane helix</keyword>
<evidence type="ECO:0000256" key="1">
    <source>
        <dbReference type="SAM" id="Phobius"/>
    </source>
</evidence>
<dbReference type="EMBL" id="PKMF04000032">
    <property type="protein sequence ID" value="KAK7856911.1"/>
    <property type="molecule type" value="Genomic_DNA"/>
</dbReference>